<evidence type="ECO:0000313" key="3">
    <source>
        <dbReference type="EMBL" id="NTY59080.1"/>
    </source>
</evidence>
<evidence type="ECO:0000313" key="4">
    <source>
        <dbReference type="Proteomes" id="UP000708347"/>
    </source>
</evidence>
<dbReference type="PANTHER" id="PTHR33744">
    <property type="entry name" value="CARBOHYDRATE DIACID REGULATOR"/>
    <property type="match status" value="1"/>
</dbReference>
<dbReference type="Gene3D" id="1.10.10.2840">
    <property type="entry name" value="PucR C-terminal helix-turn-helix domain"/>
    <property type="match status" value="1"/>
</dbReference>
<dbReference type="PANTHER" id="PTHR33744:SF1">
    <property type="entry name" value="DNA-BINDING TRANSCRIPTIONAL ACTIVATOR ADER"/>
    <property type="match status" value="1"/>
</dbReference>
<comment type="caution">
    <text evidence="3">The sequence shown here is derived from an EMBL/GenBank/DDBJ whole genome shotgun (WGS) entry which is preliminary data.</text>
</comment>
<dbReference type="InterPro" id="IPR012914">
    <property type="entry name" value="PucR_dom"/>
</dbReference>
<feature type="domain" description="Purine catabolism PurC-like" evidence="1">
    <location>
        <begin position="13"/>
        <end position="124"/>
    </location>
</feature>
<reference evidence="3 4" key="1">
    <citation type="submission" date="2019-05" db="EMBL/GenBank/DDBJ databases">
        <title>Mycolicibacterium sphagni ENV482 genome assembly.</title>
        <authorList>
            <person name="Chen W."/>
            <person name="Faulkner N.W."/>
            <person name="Hyman M.R."/>
        </authorList>
    </citation>
    <scope>NUCLEOTIDE SEQUENCE [LARGE SCALE GENOMIC DNA]</scope>
    <source>
        <strain evidence="3 4">ENV482</strain>
    </source>
</reference>
<protein>
    <recommendedName>
        <fullName evidence="5">PucR family transcriptional regulator</fullName>
    </recommendedName>
</protein>
<name>A0ABX2JNN9_9MYCO</name>
<accession>A0ABX2JNN9</accession>
<dbReference type="InterPro" id="IPR051448">
    <property type="entry name" value="CdaR-like_regulators"/>
</dbReference>
<proteinExistence type="predicted"/>
<evidence type="ECO:0008006" key="5">
    <source>
        <dbReference type="Google" id="ProtNLM"/>
    </source>
</evidence>
<evidence type="ECO:0000259" key="2">
    <source>
        <dbReference type="Pfam" id="PF13556"/>
    </source>
</evidence>
<sequence length="501" mass="52850">MVSLRSIVDIEDLRVHVAHGSHLLDVELSGAHASEQQDPTPWLAGGELLMSDGLGIRPSTEQQIDYMARLKRKRIAALILGLGGSLPYGELPDGLIAGAREHDLPLLSVPVTTPFIAITQAVYARMASERAVLSDRILAAHAPLTAAAAGDAPLLEIVAAFGRQIDGWAMLYDPAGRMVVDAVGPSQGVRAAIHDYLARHAGKGLRTSLADSDPAGGYAIRPLGIDRLRGLLLYGRTAGRLGDQFTSSVAGYAASLLSIEMERRHAMALIERRPGADVVRRLLAGTDAARAPQVLAAVGLTAERIQVLCATSPSLTPDDLADAVADGVPEALMLTAASGVTAIVPADPQVVDRLHHTLADAHAGLGGPVRPHHCGASYRQARQAQAESRRRGTGLTEAVGLGNAHVLLQLVTSDGLTTFADAVLGTVEGAPNGPGLIRSLRAFLASGGTIEDGSNAAKVHRHTMRRHLRRVEELTGRNLDNARDRTELWLAFEARDVAATL</sequence>
<feature type="domain" description="PucR C-terminal helix-turn-helix" evidence="2">
    <location>
        <begin position="436"/>
        <end position="494"/>
    </location>
</feature>
<gene>
    <name evidence="3" type="ORF">FEG63_05850</name>
</gene>
<evidence type="ECO:0000259" key="1">
    <source>
        <dbReference type="Pfam" id="PF07905"/>
    </source>
</evidence>
<organism evidence="3 4">
    <name type="scientific">Mycolicibacterium sphagni</name>
    <dbReference type="NCBI Taxonomy" id="1786"/>
    <lineage>
        <taxon>Bacteria</taxon>
        <taxon>Bacillati</taxon>
        <taxon>Actinomycetota</taxon>
        <taxon>Actinomycetes</taxon>
        <taxon>Mycobacteriales</taxon>
        <taxon>Mycobacteriaceae</taxon>
        <taxon>Mycolicibacterium</taxon>
    </lineage>
</organism>
<dbReference type="InterPro" id="IPR025736">
    <property type="entry name" value="PucR_C-HTH_dom"/>
</dbReference>
<dbReference type="Proteomes" id="UP000708347">
    <property type="component" value="Unassembled WGS sequence"/>
</dbReference>
<dbReference type="Pfam" id="PF13556">
    <property type="entry name" value="HTH_30"/>
    <property type="match status" value="1"/>
</dbReference>
<dbReference type="Pfam" id="PF07905">
    <property type="entry name" value="PucR"/>
    <property type="match status" value="1"/>
</dbReference>
<dbReference type="InterPro" id="IPR042070">
    <property type="entry name" value="PucR_C-HTH_sf"/>
</dbReference>
<dbReference type="EMBL" id="VBSB01000003">
    <property type="protein sequence ID" value="NTY59080.1"/>
    <property type="molecule type" value="Genomic_DNA"/>
</dbReference>
<keyword evidence="4" id="KW-1185">Reference proteome</keyword>
<dbReference type="RefSeq" id="WP_174396962.1">
    <property type="nucleotide sequence ID" value="NZ_VBSB01000003.1"/>
</dbReference>